<dbReference type="Pfam" id="PF01012">
    <property type="entry name" value="ETF"/>
    <property type="match status" value="1"/>
</dbReference>
<comment type="similarity">
    <text evidence="1">Belongs to the ETF alpha-subunit/FixB family.</text>
</comment>
<dbReference type="GO" id="GO:0009055">
    <property type="term" value="F:electron transfer activity"/>
    <property type="evidence" value="ECO:0007669"/>
    <property type="project" value="InterPro"/>
</dbReference>
<dbReference type="RefSeq" id="WP_132128457.1">
    <property type="nucleotide sequence ID" value="NZ_CP042432.1"/>
</dbReference>
<dbReference type="InterPro" id="IPR014730">
    <property type="entry name" value="ETF_a/b_N"/>
</dbReference>
<dbReference type="Gene3D" id="3.40.50.620">
    <property type="entry name" value="HUPs"/>
    <property type="match status" value="1"/>
</dbReference>
<sequence length="321" mass="33481">MAVLAYIEHIDGQFQKSSFEIISYAKEIALLTGTSLTVVSIGGVRDDSLQTLGKYGASKILRATGETLNAFDSAAYAAVIANAAAAEDVRILILPGSFSGKGIAPRLAVKLNAALIPDVTELPAIKETQLTVKRNAFSGKAFATVTTGADKIILTLSPNAYKLVPREEKAEILAFGAAEASAPGVRVKQVMRESGKVSLPGAEIVVSGGRGMKGPENWGMLEELAELLGAATACSKPVSDAGWRPHSEHVGQTGITIAPNLYIAIGISGAIQHLAGVSSSRVIAVINKDPEAPFFKAADYGIAGDAFEVIPKLIEALKERG</sequence>
<dbReference type="InterPro" id="IPR014731">
    <property type="entry name" value="ETF_asu_C"/>
</dbReference>
<comment type="caution">
    <text evidence="5">The sequence shown here is derived from an EMBL/GenBank/DDBJ whole genome shotgun (WGS) entry which is preliminary data.</text>
</comment>
<feature type="binding site" evidence="3">
    <location>
        <position position="210"/>
    </location>
    <ligand>
        <name>FAD</name>
        <dbReference type="ChEBI" id="CHEBI:57692"/>
    </ligand>
</feature>
<evidence type="ECO:0000256" key="3">
    <source>
        <dbReference type="PIRSR" id="PIRSR000089-1"/>
    </source>
</evidence>
<evidence type="ECO:0000313" key="5">
    <source>
        <dbReference type="EMBL" id="TCS88231.1"/>
    </source>
</evidence>
<dbReference type="GO" id="GO:0050660">
    <property type="term" value="F:flavin adenine dinucleotide binding"/>
    <property type="evidence" value="ECO:0007669"/>
    <property type="project" value="InterPro"/>
</dbReference>
<dbReference type="OrthoDB" id="9770286at2"/>
<dbReference type="SMART" id="SM00893">
    <property type="entry name" value="ETF"/>
    <property type="match status" value="1"/>
</dbReference>
<dbReference type="PIRSF" id="PIRSF000089">
    <property type="entry name" value="Electra_flavoP_a"/>
    <property type="match status" value="1"/>
</dbReference>
<dbReference type="InterPro" id="IPR029035">
    <property type="entry name" value="DHS-like_NAD/FAD-binding_dom"/>
</dbReference>
<dbReference type="Gene3D" id="3.40.50.1220">
    <property type="entry name" value="TPP-binding domain"/>
    <property type="match status" value="1"/>
</dbReference>
<feature type="domain" description="Electron transfer flavoprotein alpha/beta-subunit N-terminal" evidence="4">
    <location>
        <begin position="3"/>
        <end position="187"/>
    </location>
</feature>
<gene>
    <name evidence="5" type="ORF">EDD80_10393</name>
</gene>
<dbReference type="SUPFAM" id="SSF52467">
    <property type="entry name" value="DHS-like NAD/FAD-binding domain"/>
    <property type="match status" value="1"/>
</dbReference>
<dbReference type="Pfam" id="PF00766">
    <property type="entry name" value="ETF_alpha"/>
    <property type="match status" value="1"/>
</dbReference>
<dbReference type="EMBL" id="SMAD01000003">
    <property type="protein sequence ID" value="TCS88231.1"/>
    <property type="molecule type" value="Genomic_DNA"/>
</dbReference>
<evidence type="ECO:0000313" key="6">
    <source>
        <dbReference type="Proteomes" id="UP000295807"/>
    </source>
</evidence>
<feature type="binding site" evidence="3">
    <location>
        <position position="287"/>
    </location>
    <ligand>
        <name>FAD</name>
        <dbReference type="ChEBI" id="CHEBI:57692"/>
    </ligand>
</feature>
<name>A0A4R3KWC0_9SPHI</name>
<evidence type="ECO:0000256" key="1">
    <source>
        <dbReference type="ARBA" id="ARBA00005817"/>
    </source>
</evidence>
<evidence type="ECO:0000256" key="2">
    <source>
        <dbReference type="ARBA" id="ARBA00022982"/>
    </source>
</evidence>
<dbReference type="GO" id="GO:0033539">
    <property type="term" value="P:fatty acid beta-oxidation using acyl-CoA dehydrogenase"/>
    <property type="evidence" value="ECO:0007669"/>
    <property type="project" value="TreeGrafter"/>
</dbReference>
<reference evidence="5 6" key="1">
    <citation type="submission" date="2019-03" db="EMBL/GenBank/DDBJ databases">
        <title>Genomic Encyclopedia of Type Strains, Phase IV (KMG-IV): sequencing the most valuable type-strain genomes for metagenomic binning, comparative biology and taxonomic classification.</title>
        <authorList>
            <person name="Goeker M."/>
        </authorList>
    </citation>
    <scope>NUCLEOTIDE SEQUENCE [LARGE SCALE GENOMIC DNA]</scope>
    <source>
        <strain evidence="5 6">DSM 21100</strain>
    </source>
</reference>
<organism evidence="5 6">
    <name type="scientific">Anseongella ginsenosidimutans</name>
    <dbReference type="NCBI Taxonomy" id="496056"/>
    <lineage>
        <taxon>Bacteria</taxon>
        <taxon>Pseudomonadati</taxon>
        <taxon>Bacteroidota</taxon>
        <taxon>Sphingobacteriia</taxon>
        <taxon>Sphingobacteriales</taxon>
        <taxon>Sphingobacteriaceae</taxon>
        <taxon>Anseongella</taxon>
    </lineage>
</organism>
<keyword evidence="6" id="KW-1185">Reference proteome</keyword>
<keyword evidence="3" id="KW-0274">FAD</keyword>
<dbReference type="Proteomes" id="UP000295807">
    <property type="component" value="Unassembled WGS sequence"/>
</dbReference>
<accession>A0A4R3KWC0</accession>
<dbReference type="PANTHER" id="PTHR43153">
    <property type="entry name" value="ELECTRON TRANSFER FLAVOPROTEIN ALPHA"/>
    <property type="match status" value="1"/>
</dbReference>
<dbReference type="InterPro" id="IPR014729">
    <property type="entry name" value="Rossmann-like_a/b/a_fold"/>
</dbReference>
<dbReference type="SUPFAM" id="SSF52402">
    <property type="entry name" value="Adenine nucleotide alpha hydrolases-like"/>
    <property type="match status" value="1"/>
</dbReference>
<dbReference type="InterPro" id="IPR001308">
    <property type="entry name" value="ETF_a/FixB"/>
</dbReference>
<keyword evidence="2" id="KW-0813">Transport</keyword>
<feature type="binding site" evidence="3">
    <location>
        <begin position="266"/>
        <end position="273"/>
    </location>
    <ligand>
        <name>FAD</name>
        <dbReference type="ChEBI" id="CHEBI:57692"/>
    </ligand>
</feature>
<keyword evidence="2" id="KW-0249">Electron transport</keyword>
<comment type="cofactor">
    <cofactor evidence="3">
        <name>FAD</name>
        <dbReference type="ChEBI" id="CHEBI:57692"/>
    </cofactor>
    <text evidence="3">Binds 1 FAD per dimer.</text>
</comment>
<protein>
    <submittedName>
        <fullName evidence="5">Electron transfer flavoprotein alpha subunit apoprotein</fullName>
    </submittedName>
</protein>
<keyword evidence="3" id="KW-0285">Flavoprotein</keyword>
<proteinExistence type="inferred from homology"/>
<evidence type="ECO:0000259" key="4">
    <source>
        <dbReference type="SMART" id="SM00893"/>
    </source>
</evidence>
<dbReference type="AlphaFoldDB" id="A0A4R3KWC0"/>
<dbReference type="PANTHER" id="PTHR43153:SF1">
    <property type="entry name" value="ELECTRON TRANSFER FLAVOPROTEIN SUBUNIT ALPHA, MITOCHONDRIAL"/>
    <property type="match status" value="1"/>
</dbReference>